<evidence type="ECO:0000256" key="1">
    <source>
        <dbReference type="SAM" id="Phobius"/>
    </source>
</evidence>
<feature type="transmembrane region" description="Helical" evidence="1">
    <location>
        <begin position="12"/>
        <end position="29"/>
    </location>
</feature>
<protein>
    <submittedName>
        <fullName evidence="2">Uncharacterized protein</fullName>
    </submittedName>
</protein>
<sequence>ASCASTQISHSELFQGIFTPLTNFFWMIYTQSHHHSNVWLVSQNLASGVAKFSLFFSLQNGVLGSYFFLLWRHLDQELYEFPPLKMLPLA</sequence>
<feature type="non-terminal residue" evidence="2">
    <location>
        <position position="1"/>
    </location>
</feature>
<keyword evidence="1" id="KW-0812">Transmembrane</keyword>
<organism evidence="2">
    <name type="scientific">Vigna angularis var. angularis</name>
    <dbReference type="NCBI Taxonomy" id="157739"/>
    <lineage>
        <taxon>Eukaryota</taxon>
        <taxon>Viridiplantae</taxon>
        <taxon>Streptophyta</taxon>
        <taxon>Embryophyta</taxon>
        <taxon>Tracheophyta</taxon>
        <taxon>Spermatophyta</taxon>
        <taxon>Magnoliopsida</taxon>
        <taxon>eudicotyledons</taxon>
        <taxon>Gunneridae</taxon>
        <taxon>Pentapetalae</taxon>
        <taxon>rosids</taxon>
        <taxon>fabids</taxon>
        <taxon>Fabales</taxon>
        <taxon>Fabaceae</taxon>
        <taxon>Papilionoideae</taxon>
        <taxon>50 kb inversion clade</taxon>
        <taxon>NPAAA clade</taxon>
        <taxon>indigoferoid/millettioid clade</taxon>
        <taxon>Phaseoleae</taxon>
        <taxon>Vigna</taxon>
    </lineage>
</organism>
<name>A0A0S3TDV7_PHAAN</name>
<reference evidence="2" key="1">
    <citation type="journal article" date="2015" name="Sci. Rep.">
        <title>The power of single molecule real-time sequencing technology in the de novo assembly of a eukaryotic genome.</title>
        <authorList>
            <person name="Sakai H."/>
            <person name="Naito K."/>
            <person name="Ogiso-Tanaka E."/>
            <person name="Takahashi Y."/>
            <person name="Iseki K."/>
            <person name="Muto C."/>
            <person name="Satou K."/>
            <person name="Teruya K."/>
            <person name="Shiroma A."/>
            <person name="Shimoji M."/>
            <person name="Hirano T."/>
            <person name="Itoh T."/>
            <person name="Kaga A."/>
            <person name="Tomooka N."/>
        </authorList>
    </citation>
    <scope>NUCLEOTIDE SEQUENCE</scope>
</reference>
<proteinExistence type="predicted"/>
<gene>
    <name evidence="2" type="primary">Vigan.UMG075700</name>
    <name evidence="2" type="ORF">VIGAN_UM075700</name>
</gene>
<keyword evidence="1" id="KW-0472">Membrane</keyword>
<feature type="transmembrane region" description="Helical" evidence="1">
    <location>
        <begin position="49"/>
        <end position="71"/>
    </location>
</feature>
<keyword evidence="1" id="KW-1133">Transmembrane helix</keyword>
<dbReference type="EMBL" id="AP015252">
    <property type="protein sequence ID" value="BAU03320.1"/>
    <property type="molecule type" value="Genomic_DNA"/>
</dbReference>
<evidence type="ECO:0000313" key="2">
    <source>
        <dbReference type="EMBL" id="BAU03320.1"/>
    </source>
</evidence>
<accession>A0A0S3TDV7</accession>
<dbReference type="AlphaFoldDB" id="A0A0S3TDV7"/>